<evidence type="ECO:0000256" key="1">
    <source>
        <dbReference type="ARBA" id="ARBA00004604"/>
    </source>
</evidence>
<dbReference type="Gene3D" id="2.20.25.10">
    <property type="match status" value="1"/>
</dbReference>
<dbReference type="GO" id="GO:0006283">
    <property type="term" value="P:transcription-coupled nucleotide-excision repair"/>
    <property type="evidence" value="ECO:0007669"/>
    <property type="project" value="TreeGrafter"/>
</dbReference>
<protein>
    <recommendedName>
        <fullName evidence="10">TFIIS-type domain-containing protein</fullName>
    </recommendedName>
</protein>
<evidence type="ECO:0000256" key="9">
    <source>
        <dbReference type="PROSITE-ProRule" id="PRU00472"/>
    </source>
</evidence>
<dbReference type="GO" id="GO:0005730">
    <property type="term" value="C:nucleolus"/>
    <property type="evidence" value="ECO:0007669"/>
    <property type="project" value="UniProtKB-SubCell"/>
</dbReference>
<name>A0AAD9J3J4_RIDPI</name>
<evidence type="ECO:0000256" key="3">
    <source>
        <dbReference type="ARBA" id="ARBA00022478"/>
    </source>
</evidence>
<dbReference type="SMART" id="SM00440">
    <property type="entry name" value="ZnF_C2C2"/>
    <property type="match status" value="1"/>
</dbReference>
<keyword evidence="4" id="KW-0479">Metal-binding</keyword>
<evidence type="ECO:0000313" key="12">
    <source>
        <dbReference type="Proteomes" id="UP001209878"/>
    </source>
</evidence>
<dbReference type="PROSITE" id="PS51133">
    <property type="entry name" value="ZF_TFIIS_2"/>
    <property type="match status" value="1"/>
</dbReference>
<dbReference type="GO" id="GO:0008270">
    <property type="term" value="F:zinc ion binding"/>
    <property type="evidence" value="ECO:0007669"/>
    <property type="project" value="UniProtKB-KW"/>
</dbReference>
<dbReference type="PROSITE" id="PS00466">
    <property type="entry name" value="ZF_TFIIS_1"/>
    <property type="match status" value="1"/>
</dbReference>
<evidence type="ECO:0000256" key="5">
    <source>
        <dbReference type="ARBA" id="ARBA00022771"/>
    </source>
</evidence>
<dbReference type="GO" id="GO:0005665">
    <property type="term" value="C:RNA polymerase II, core complex"/>
    <property type="evidence" value="ECO:0007669"/>
    <property type="project" value="TreeGrafter"/>
</dbReference>
<dbReference type="FunFam" id="2.20.25.10:FF:000004">
    <property type="entry name" value="DNA-directed RNA polymerase subunit"/>
    <property type="match status" value="1"/>
</dbReference>
<keyword evidence="6" id="KW-0862">Zinc</keyword>
<accession>A0AAD9J3J4</accession>
<dbReference type="GO" id="GO:0006367">
    <property type="term" value="P:transcription initiation at RNA polymerase II promoter"/>
    <property type="evidence" value="ECO:0007669"/>
    <property type="project" value="TreeGrafter"/>
</dbReference>
<proteinExistence type="inferred from homology"/>
<dbReference type="AlphaFoldDB" id="A0AAD9J3J4"/>
<evidence type="ECO:0000256" key="4">
    <source>
        <dbReference type="ARBA" id="ARBA00022723"/>
    </source>
</evidence>
<comment type="caution">
    <text evidence="11">The sequence shown here is derived from an EMBL/GenBank/DDBJ whole genome shotgun (WGS) entry which is preliminary data.</text>
</comment>
<dbReference type="EMBL" id="JAODUO010003928">
    <property type="protein sequence ID" value="KAK2145438.1"/>
    <property type="molecule type" value="Genomic_DNA"/>
</dbReference>
<dbReference type="Proteomes" id="UP001209878">
    <property type="component" value="Unassembled WGS sequence"/>
</dbReference>
<dbReference type="InterPro" id="IPR001222">
    <property type="entry name" value="Znf_TFIIS"/>
</dbReference>
<evidence type="ECO:0000256" key="7">
    <source>
        <dbReference type="ARBA" id="ARBA00023163"/>
    </source>
</evidence>
<dbReference type="InterPro" id="IPR012164">
    <property type="entry name" value="Rpa12/Rpb9/Rpc10/TFS"/>
</dbReference>
<dbReference type="CDD" id="cd10508">
    <property type="entry name" value="Zn-ribbon_RPB9"/>
    <property type="match status" value="1"/>
</dbReference>
<keyword evidence="7" id="KW-0804">Transcription</keyword>
<keyword evidence="5 9" id="KW-0863">Zinc-finger</keyword>
<keyword evidence="8" id="KW-0539">Nucleus</keyword>
<dbReference type="SUPFAM" id="SSF57783">
    <property type="entry name" value="Zinc beta-ribbon"/>
    <property type="match status" value="1"/>
</dbReference>
<feature type="domain" description="TFIIS-type" evidence="10">
    <location>
        <begin position="55"/>
        <end position="97"/>
    </location>
</feature>
<evidence type="ECO:0000259" key="10">
    <source>
        <dbReference type="PROSITE" id="PS51133"/>
    </source>
</evidence>
<dbReference type="PANTHER" id="PTHR11239:SF1">
    <property type="entry name" value="DNA-DIRECTED RNA POLYMERASE II SUBUNIT RPB9"/>
    <property type="match status" value="1"/>
</dbReference>
<comment type="similarity">
    <text evidence="2">Belongs to the archaeal RpoM/eukaryotic RPA12/RPB9/RPC11 RNA polymerase family.</text>
</comment>
<organism evidence="11 12">
    <name type="scientific">Ridgeia piscesae</name>
    <name type="common">Tubeworm</name>
    <dbReference type="NCBI Taxonomy" id="27915"/>
    <lineage>
        <taxon>Eukaryota</taxon>
        <taxon>Metazoa</taxon>
        <taxon>Spiralia</taxon>
        <taxon>Lophotrochozoa</taxon>
        <taxon>Annelida</taxon>
        <taxon>Polychaeta</taxon>
        <taxon>Sedentaria</taxon>
        <taxon>Canalipalpata</taxon>
        <taxon>Sabellida</taxon>
        <taxon>Siboglinidae</taxon>
        <taxon>Ridgeia</taxon>
    </lineage>
</organism>
<sequence length="98" mass="11303">MVEMMPQQSLMTWEQPSDLTTVTTTVITTPTMLTHTQDKMIIGDVIADPSLPRTEDHPCPKCGHREAVFFQSQSRRQEEGMQLYYVCTQPSCTHRWTE</sequence>
<dbReference type="Pfam" id="PF01096">
    <property type="entry name" value="Zn_ribbon_TFIIS"/>
    <property type="match status" value="1"/>
</dbReference>
<dbReference type="GO" id="GO:0003676">
    <property type="term" value="F:nucleic acid binding"/>
    <property type="evidence" value="ECO:0007669"/>
    <property type="project" value="InterPro"/>
</dbReference>
<evidence type="ECO:0000256" key="2">
    <source>
        <dbReference type="ARBA" id="ARBA00008925"/>
    </source>
</evidence>
<dbReference type="GO" id="GO:0003899">
    <property type="term" value="F:DNA-directed RNA polymerase activity"/>
    <property type="evidence" value="ECO:0007669"/>
    <property type="project" value="InterPro"/>
</dbReference>
<comment type="subcellular location">
    <subcellularLocation>
        <location evidence="1">Nucleus</location>
        <location evidence="1">Nucleolus</location>
    </subcellularLocation>
</comment>
<keyword evidence="3" id="KW-0240">DNA-directed RNA polymerase</keyword>
<evidence type="ECO:0000256" key="8">
    <source>
        <dbReference type="ARBA" id="ARBA00023242"/>
    </source>
</evidence>
<gene>
    <name evidence="11" type="ORF">NP493_3946g00002</name>
</gene>
<reference evidence="11" key="1">
    <citation type="journal article" date="2023" name="Mol. Biol. Evol.">
        <title>Third-Generation Sequencing Reveals the Adaptive Role of the Epigenome in Three Deep-Sea Polychaetes.</title>
        <authorList>
            <person name="Perez M."/>
            <person name="Aroh O."/>
            <person name="Sun Y."/>
            <person name="Lan Y."/>
            <person name="Juniper S.K."/>
            <person name="Young C.R."/>
            <person name="Angers B."/>
            <person name="Qian P.Y."/>
        </authorList>
    </citation>
    <scope>NUCLEOTIDE SEQUENCE</scope>
    <source>
        <strain evidence="11">R07B-5</strain>
    </source>
</reference>
<dbReference type="InterPro" id="IPR034012">
    <property type="entry name" value="Zn_ribbon_RPB9_C"/>
</dbReference>
<evidence type="ECO:0000313" key="11">
    <source>
        <dbReference type="EMBL" id="KAK2145438.1"/>
    </source>
</evidence>
<evidence type="ECO:0000256" key="6">
    <source>
        <dbReference type="ARBA" id="ARBA00022833"/>
    </source>
</evidence>
<keyword evidence="12" id="KW-1185">Reference proteome</keyword>
<dbReference type="PANTHER" id="PTHR11239">
    <property type="entry name" value="DNA-DIRECTED RNA POLYMERASE"/>
    <property type="match status" value="1"/>
</dbReference>
<dbReference type="GO" id="GO:0001193">
    <property type="term" value="P:maintenance of transcriptional fidelity during transcription elongation by RNA polymerase II"/>
    <property type="evidence" value="ECO:0007669"/>
    <property type="project" value="TreeGrafter"/>
</dbReference>